<dbReference type="Gene3D" id="1.25.40.180">
    <property type="match status" value="1"/>
</dbReference>
<feature type="region of interest" description="Disordered" evidence="1">
    <location>
        <begin position="456"/>
        <end position="482"/>
    </location>
</feature>
<proteinExistence type="predicted"/>
<name>A0A0G4EJA2_VITBC</name>
<dbReference type="AlphaFoldDB" id="A0A0G4EJA2"/>
<dbReference type="InParanoid" id="A0A0G4EJA2"/>
<dbReference type="Proteomes" id="UP000041254">
    <property type="component" value="Unassembled WGS sequence"/>
</dbReference>
<dbReference type="EMBL" id="CDMY01000246">
    <property type="protein sequence ID" value="CEL96794.1"/>
    <property type="molecule type" value="Genomic_DNA"/>
</dbReference>
<sequence length="482" mass="54251">MRDRDRSLEDVREPERVEPVTTIVLNCCNLGRDYAFSKLSASPPPTNFDWNGVRKALEYYDSRKKKAKIMGIVTHRILRDHPLPKDLLQRKFIRAEWSDAPTRDLPDVDMTSTLRTAQEHDAQFVCNDEYLCWEEDPPNDIRKFIIGKGASHQVQYLFLPSGHFMPSQIPWPEGPPNPPPHLPNRTARGAHTYRQCFMTRDRLSTMLRDAQVSLSKADEEQLLQKLNNIEMDLMIDPNTDPRPTLSKNVAATVYERALESGVGDVEPLECVAFLLHSQAIVQHIYMDVYAEVTVRLAEYFDSKMSSKNFAKLVVRQCEQCFEEEGIKGALCVSGMNDRSTPTCFNFVRRLLGTLKLLGRLIANGVCQQPSVVFDIARSVQTVGGENWKAEWHLEGLCALLASVTSMLAKDPVRVKDLDEVYNKLTQLSNSIDRKRKQHIKDLIKVVRDIRASCAKATPAQASDSPGASPAAASSSAARVPSQ</sequence>
<accession>A0A0G4EJA2</accession>
<evidence type="ECO:0000256" key="1">
    <source>
        <dbReference type="SAM" id="MobiDB-lite"/>
    </source>
</evidence>
<dbReference type="SUPFAM" id="SSF48371">
    <property type="entry name" value="ARM repeat"/>
    <property type="match status" value="1"/>
</dbReference>
<evidence type="ECO:0000313" key="2">
    <source>
        <dbReference type="EMBL" id="CEL96794.1"/>
    </source>
</evidence>
<dbReference type="VEuPathDB" id="CryptoDB:Vbra_20412"/>
<reference evidence="2 3" key="1">
    <citation type="submission" date="2014-11" db="EMBL/GenBank/DDBJ databases">
        <authorList>
            <person name="Zhu J."/>
            <person name="Qi W."/>
            <person name="Song R."/>
        </authorList>
    </citation>
    <scope>NUCLEOTIDE SEQUENCE [LARGE SCALE GENOMIC DNA]</scope>
</reference>
<keyword evidence="3" id="KW-1185">Reference proteome</keyword>
<protein>
    <recommendedName>
        <fullName evidence="4">MIF4G domain-containing protein</fullName>
    </recommendedName>
</protein>
<dbReference type="InterPro" id="IPR016024">
    <property type="entry name" value="ARM-type_fold"/>
</dbReference>
<gene>
    <name evidence="2" type="ORF">Vbra_20412</name>
</gene>
<feature type="compositionally biased region" description="Low complexity" evidence="1">
    <location>
        <begin position="458"/>
        <end position="482"/>
    </location>
</feature>
<evidence type="ECO:0008006" key="4">
    <source>
        <dbReference type="Google" id="ProtNLM"/>
    </source>
</evidence>
<organism evidence="2 3">
    <name type="scientific">Vitrella brassicaformis (strain CCMP3155)</name>
    <dbReference type="NCBI Taxonomy" id="1169540"/>
    <lineage>
        <taxon>Eukaryota</taxon>
        <taxon>Sar</taxon>
        <taxon>Alveolata</taxon>
        <taxon>Colpodellida</taxon>
        <taxon>Vitrellaceae</taxon>
        <taxon>Vitrella</taxon>
    </lineage>
</organism>
<evidence type="ECO:0000313" key="3">
    <source>
        <dbReference type="Proteomes" id="UP000041254"/>
    </source>
</evidence>